<evidence type="ECO:0000313" key="2">
    <source>
        <dbReference type="Proteomes" id="UP000319756"/>
    </source>
</evidence>
<keyword evidence="2" id="KW-1185">Reference proteome</keyword>
<dbReference type="AlphaFoldDB" id="A0A514LGH2"/>
<name>A0A514LGH2_9BACI</name>
<organism evidence="1 2">
    <name type="scientific">Salicibibacter halophilus</name>
    <dbReference type="NCBI Taxonomy" id="2502791"/>
    <lineage>
        <taxon>Bacteria</taxon>
        <taxon>Bacillati</taxon>
        <taxon>Bacillota</taxon>
        <taxon>Bacilli</taxon>
        <taxon>Bacillales</taxon>
        <taxon>Bacillaceae</taxon>
        <taxon>Salicibibacter</taxon>
    </lineage>
</organism>
<dbReference type="KEGG" id="sale:EPH95_03580"/>
<reference evidence="2" key="1">
    <citation type="submission" date="2019-01" db="EMBL/GenBank/DDBJ databases">
        <title>Genomic analysis of Salicibibacter sp. NKC3-5.</title>
        <authorList>
            <person name="Oh Y.J."/>
        </authorList>
    </citation>
    <scope>NUCLEOTIDE SEQUENCE [LARGE SCALE GENOMIC DNA]</scope>
    <source>
        <strain evidence="2">NKC3-5</strain>
    </source>
</reference>
<dbReference type="OrthoDB" id="2967506at2"/>
<dbReference type="Proteomes" id="UP000319756">
    <property type="component" value="Chromosome"/>
</dbReference>
<sequence>MRENGDNYLTHRGSFKVYCNGVEVSISPYRTEFDEEEQKVENVIKDPRFILKDVSDQLSNTREKYIDLVNLEAMSTLKSLVVVVDHENSEYGDIVTVIAKSKSNEKGGTIYDRGSTTN</sequence>
<gene>
    <name evidence="1" type="ORF">EPH95_03580</name>
</gene>
<evidence type="ECO:0000313" key="1">
    <source>
        <dbReference type="EMBL" id="QDI90371.1"/>
    </source>
</evidence>
<proteinExistence type="predicted"/>
<protein>
    <submittedName>
        <fullName evidence="1">Uncharacterized protein</fullName>
    </submittedName>
</protein>
<accession>A0A514LGH2</accession>
<dbReference type="EMBL" id="CP035485">
    <property type="protein sequence ID" value="QDI90371.1"/>
    <property type="molecule type" value="Genomic_DNA"/>
</dbReference>
<dbReference type="RefSeq" id="WP_142087418.1">
    <property type="nucleotide sequence ID" value="NZ_CP035485.1"/>
</dbReference>